<keyword evidence="3" id="KW-1185">Reference proteome</keyword>
<evidence type="ECO:0000256" key="1">
    <source>
        <dbReference type="SAM" id="Phobius"/>
    </source>
</evidence>
<dbReference type="Proteomes" id="UP001501570">
    <property type="component" value="Unassembled WGS sequence"/>
</dbReference>
<keyword evidence="1" id="KW-0472">Membrane</keyword>
<keyword evidence="1" id="KW-1133">Transmembrane helix</keyword>
<evidence type="ECO:0000313" key="3">
    <source>
        <dbReference type="Proteomes" id="UP001501570"/>
    </source>
</evidence>
<dbReference type="EMBL" id="BAABJQ010000008">
    <property type="protein sequence ID" value="GAA5186693.1"/>
    <property type="molecule type" value="Genomic_DNA"/>
</dbReference>
<protein>
    <recommendedName>
        <fullName evidence="4">DUF3040 domain-containing protein</fullName>
    </recommendedName>
</protein>
<accession>A0ABP9RUV7</accession>
<reference evidence="3" key="1">
    <citation type="journal article" date="2019" name="Int. J. Syst. Evol. Microbiol.">
        <title>The Global Catalogue of Microorganisms (GCM) 10K type strain sequencing project: providing services to taxonomists for standard genome sequencing and annotation.</title>
        <authorList>
            <consortium name="The Broad Institute Genomics Platform"/>
            <consortium name="The Broad Institute Genome Sequencing Center for Infectious Disease"/>
            <person name="Wu L."/>
            <person name="Ma J."/>
        </authorList>
    </citation>
    <scope>NUCLEOTIDE SEQUENCE [LARGE SCALE GENOMIC DNA]</scope>
    <source>
        <strain evidence="3">JCM 18304</strain>
    </source>
</reference>
<keyword evidence="1" id="KW-0812">Transmembrane</keyword>
<sequence>MNPLERRYRRLLNLLPADHRVARGEELLGLLLDLDHGRTRPTIRQTAGILGLALRLRLGAAGSLLLTAFVVAACTGVSVNLGWYLIPNDHLTVVLRDGRGPTMARQ</sequence>
<proteinExistence type="predicted"/>
<dbReference type="RefSeq" id="WP_345630568.1">
    <property type="nucleotide sequence ID" value="NZ_BAABJQ010000008.1"/>
</dbReference>
<evidence type="ECO:0008006" key="4">
    <source>
        <dbReference type="Google" id="ProtNLM"/>
    </source>
</evidence>
<comment type="caution">
    <text evidence="2">The sequence shown here is derived from an EMBL/GenBank/DDBJ whole genome shotgun (WGS) entry which is preliminary data.</text>
</comment>
<evidence type="ECO:0000313" key="2">
    <source>
        <dbReference type="EMBL" id="GAA5186693.1"/>
    </source>
</evidence>
<name>A0ABP9RUV7_9ACTN</name>
<gene>
    <name evidence="2" type="ORF">GCM10023322_33520</name>
</gene>
<feature type="transmembrane region" description="Helical" evidence="1">
    <location>
        <begin position="64"/>
        <end position="86"/>
    </location>
</feature>
<organism evidence="2 3">
    <name type="scientific">Rugosimonospora acidiphila</name>
    <dbReference type="NCBI Taxonomy" id="556531"/>
    <lineage>
        <taxon>Bacteria</taxon>
        <taxon>Bacillati</taxon>
        <taxon>Actinomycetota</taxon>
        <taxon>Actinomycetes</taxon>
        <taxon>Micromonosporales</taxon>
        <taxon>Micromonosporaceae</taxon>
        <taxon>Rugosimonospora</taxon>
    </lineage>
</organism>